<proteinExistence type="predicted"/>
<protein>
    <submittedName>
        <fullName evidence="1">Uncharacterized protein</fullName>
    </submittedName>
</protein>
<sequence>MDRYGKPMFSLSRYPVIILKPKHIPGRKKGGETEDVPLTTLHFHHPPLSLY</sequence>
<dbReference type="Proteomes" id="UP000239549">
    <property type="component" value="Unassembled WGS sequence"/>
</dbReference>
<evidence type="ECO:0000313" key="2">
    <source>
        <dbReference type="Proteomes" id="UP000239549"/>
    </source>
</evidence>
<organism evidence="1 2">
    <name type="scientific">Desulfocucumis palustris</name>
    <dbReference type="NCBI Taxonomy" id="1898651"/>
    <lineage>
        <taxon>Bacteria</taxon>
        <taxon>Bacillati</taxon>
        <taxon>Bacillota</taxon>
        <taxon>Clostridia</taxon>
        <taxon>Eubacteriales</taxon>
        <taxon>Desulfocucumaceae</taxon>
        <taxon>Desulfocucumis</taxon>
    </lineage>
</organism>
<dbReference type="EMBL" id="BFAV01000019">
    <property type="protein sequence ID" value="GBF32201.1"/>
    <property type="molecule type" value="Genomic_DNA"/>
</dbReference>
<name>A0A2L2XEE5_9FIRM</name>
<dbReference type="AlphaFoldDB" id="A0A2L2XEE5"/>
<comment type="caution">
    <text evidence="1">The sequence shown here is derived from an EMBL/GenBank/DDBJ whole genome shotgun (WGS) entry which is preliminary data.</text>
</comment>
<reference evidence="2" key="1">
    <citation type="submission" date="2018-02" db="EMBL/GenBank/DDBJ databases">
        <title>Genome sequence of Desulfocucumis palustris strain NAW-5.</title>
        <authorList>
            <person name="Watanabe M."/>
            <person name="Kojima H."/>
            <person name="Fukui M."/>
        </authorList>
    </citation>
    <scope>NUCLEOTIDE SEQUENCE [LARGE SCALE GENOMIC DNA]</scope>
    <source>
        <strain evidence="2">NAW-5</strain>
    </source>
</reference>
<keyword evidence="2" id="KW-1185">Reference proteome</keyword>
<accession>A0A2L2XEE5</accession>
<gene>
    <name evidence="1" type="ORF">DCCM_0392</name>
</gene>
<evidence type="ECO:0000313" key="1">
    <source>
        <dbReference type="EMBL" id="GBF32201.1"/>
    </source>
</evidence>